<evidence type="ECO:0000256" key="2">
    <source>
        <dbReference type="ARBA" id="ARBA00010101"/>
    </source>
</evidence>
<gene>
    <name evidence="13" type="ORF">QE210_03015</name>
</gene>
<evidence type="ECO:0000256" key="4">
    <source>
        <dbReference type="ARBA" id="ARBA00022679"/>
    </source>
</evidence>
<protein>
    <recommendedName>
        <fullName evidence="10">ethanolamine-phosphate cytidylyltransferase</fullName>
        <ecNumber evidence="10">2.7.7.14</ecNumber>
    </recommendedName>
    <alternativeName>
        <fullName evidence="11">CTP:phosphoethanolamine cytidylyltransferase</fullName>
    </alternativeName>
</protein>
<comment type="pathway">
    <text evidence="9">Phospholipid metabolism; phosphatidylethanolamine biosynthesis; phosphatidylethanolamine from ethanolamine: step 2/3.</text>
</comment>
<keyword evidence="6" id="KW-0443">Lipid metabolism</keyword>
<dbReference type="GO" id="GO:0004306">
    <property type="term" value="F:ethanolamine-phosphate cytidylyltransferase activity"/>
    <property type="evidence" value="ECO:0007669"/>
    <property type="project" value="UniProtKB-EC"/>
</dbReference>
<dbReference type="AlphaFoldDB" id="A0AA95GXS1"/>
<dbReference type="EC" id="2.7.7.14" evidence="10"/>
<evidence type="ECO:0000256" key="10">
    <source>
        <dbReference type="ARBA" id="ARBA00024221"/>
    </source>
</evidence>
<dbReference type="InterPro" id="IPR044608">
    <property type="entry name" value="Ect1/PCYT2"/>
</dbReference>
<comment type="pathway">
    <text evidence="1">Lipid metabolism.</text>
</comment>
<proteinExistence type="inferred from homology"/>
<dbReference type="Gene3D" id="3.40.50.620">
    <property type="entry name" value="HUPs"/>
    <property type="match status" value="1"/>
</dbReference>
<dbReference type="InterPro" id="IPR004821">
    <property type="entry name" value="Cyt_trans-like"/>
</dbReference>
<evidence type="ECO:0000313" key="13">
    <source>
        <dbReference type="EMBL" id="WGM02102.1"/>
    </source>
</evidence>
<evidence type="ECO:0000313" key="14">
    <source>
        <dbReference type="Proteomes" id="UP001177595"/>
    </source>
</evidence>
<dbReference type="InterPro" id="IPR014729">
    <property type="entry name" value="Rossmann-like_a/b/a_fold"/>
</dbReference>
<feature type="domain" description="Cytidyltransferase-like" evidence="12">
    <location>
        <begin position="7"/>
        <end position="82"/>
    </location>
</feature>
<keyword evidence="3" id="KW-0444">Lipid biosynthesis</keyword>
<evidence type="ECO:0000256" key="1">
    <source>
        <dbReference type="ARBA" id="ARBA00005189"/>
    </source>
</evidence>
<evidence type="ECO:0000256" key="8">
    <source>
        <dbReference type="ARBA" id="ARBA00023264"/>
    </source>
</evidence>
<keyword evidence="5 13" id="KW-0548">Nucleotidyltransferase</keyword>
<dbReference type="InterPro" id="IPR011009">
    <property type="entry name" value="Kinase-like_dom_sf"/>
</dbReference>
<keyword evidence="7" id="KW-0594">Phospholipid biosynthesis</keyword>
<evidence type="ECO:0000256" key="3">
    <source>
        <dbReference type="ARBA" id="ARBA00022516"/>
    </source>
</evidence>
<evidence type="ECO:0000256" key="5">
    <source>
        <dbReference type="ARBA" id="ARBA00022695"/>
    </source>
</evidence>
<evidence type="ECO:0000256" key="11">
    <source>
        <dbReference type="ARBA" id="ARBA00031473"/>
    </source>
</evidence>
<accession>A0AA95GXS1</accession>
<dbReference type="Pfam" id="PF01633">
    <property type="entry name" value="Choline_kinase"/>
    <property type="match status" value="1"/>
</dbReference>
<dbReference type="SUPFAM" id="SSF56112">
    <property type="entry name" value="Protein kinase-like (PK-like)"/>
    <property type="match status" value="1"/>
</dbReference>
<reference evidence="13" key="1">
    <citation type="submission" date="2023-04" db="EMBL/GenBank/DDBJ databases">
        <title>Genome dynamics across the evolutionary transition to endosymbiosis.</title>
        <authorList>
            <person name="Siozios S."/>
            <person name="Nadal-Jimenez P."/>
            <person name="Azagi T."/>
            <person name="Sprong H."/>
            <person name="Frost C.L."/>
            <person name="Parratt S.R."/>
            <person name="Taylor G."/>
            <person name="Brettell L."/>
            <person name="Lew K.C."/>
            <person name="Croft L."/>
            <person name="King K.C."/>
            <person name="Brockhurst M.A."/>
            <person name="Hypsa V."/>
            <person name="Novakova E."/>
            <person name="Darby A.C."/>
            <person name="Hurst G.D.D."/>
        </authorList>
    </citation>
    <scope>NUCLEOTIDE SEQUENCE</scope>
    <source>
        <strain evidence="13">APv</strain>
    </source>
</reference>
<dbReference type="NCBIfam" id="TIGR00125">
    <property type="entry name" value="cyt_tran_rel"/>
    <property type="match status" value="1"/>
</dbReference>
<keyword evidence="4" id="KW-0808">Transferase</keyword>
<evidence type="ECO:0000256" key="7">
    <source>
        <dbReference type="ARBA" id="ARBA00023209"/>
    </source>
</evidence>
<dbReference type="Proteomes" id="UP001177595">
    <property type="component" value="Chromosome"/>
</dbReference>
<dbReference type="GO" id="GO:0006646">
    <property type="term" value="P:phosphatidylethanolamine biosynthetic process"/>
    <property type="evidence" value="ECO:0007669"/>
    <property type="project" value="InterPro"/>
</dbReference>
<evidence type="ECO:0000259" key="12">
    <source>
        <dbReference type="Pfam" id="PF01467"/>
    </source>
</evidence>
<dbReference type="RefSeq" id="WP_280625471.1">
    <property type="nucleotide sequence ID" value="NZ_CP123504.1"/>
</dbReference>
<comment type="similarity">
    <text evidence="2">Belongs to the cytidylyltransferase family.</text>
</comment>
<evidence type="ECO:0000256" key="6">
    <source>
        <dbReference type="ARBA" id="ARBA00023098"/>
    </source>
</evidence>
<dbReference type="PANTHER" id="PTHR45780">
    <property type="entry name" value="ETHANOLAMINE-PHOSPHATE CYTIDYLYLTRANSFERASE"/>
    <property type="match status" value="1"/>
</dbReference>
<dbReference type="GO" id="GO:0005737">
    <property type="term" value="C:cytoplasm"/>
    <property type="evidence" value="ECO:0007669"/>
    <property type="project" value="TreeGrafter"/>
</dbReference>
<keyword evidence="8" id="KW-1208">Phospholipid metabolism</keyword>
<dbReference type="Gene3D" id="3.90.1200.10">
    <property type="match status" value="1"/>
</dbReference>
<sequence length="374" mass="43338">MKNVIYTSGVFDLLHASHVRALKSAKAQGGKDAILIVGVATDEDTQSYKRKPVIPYEQRIKMIKSLDFVDEVITAPLFTNKQFYDFFGITLHVQGDDDAGAIDYYKGGKDLSIIRFIGRDPIESTTSCISKLKDIVGEDFIVEPLYGGISNMAWKISSKMLAKKCVLKYLQSSTAESFSLRHDCIILGGTFALYQYIDGIVGHVNSKEIVEYFIQKKRNTKNFITGLQAKNEIKAFCPALMKYIDKKNIVLLETLKFFDIIYEDIRSWCWTHNDLVRENIIKTSKNEIIFIDWEYADMAPFEMDIASCVINDVIDFSDLDQNEFDIKFVSLLIIFQCIVWINWYKHYPEKYEENLVKMYIEKMNFYKKKLREIK</sequence>
<organism evidence="13 14">
    <name type="scientific">Arsenophonus nasoniae</name>
    <name type="common">son-killer infecting Nasonia vitripennis</name>
    <dbReference type="NCBI Taxonomy" id="638"/>
    <lineage>
        <taxon>Bacteria</taxon>
        <taxon>Pseudomonadati</taxon>
        <taxon>Pseudomonadota</taxon>
        <taxon>Gammaproteobacteria</taxon>
        <taxon>Enterobacterales</taxon>
        <taxon>Morganellaceae</taxon>
        <taxon>Arsenophonus</taxon>
    </lineage>
</organism>
<dbReference type="SUPFAM" id="SSF52374">
    <property type="entry name" value="Nucleotidylyl transferase"/>
    <property type="match status" value="1"/>
</dbReference>
<dbReference type="Pfam" id="PF01467">
    <property type="entry name" value="CTP_transf_like"/>
    <property type="match status" value="1"/>
</dbReference>
<name>A0AA95GXS1_9GAMM</name>
<dbReference type="EMBL" id="CP123504">
    <property type="protein sequence ID" value="WGM02102.1"/>
    <property type="molecule type" value="Genomic_DNA"/>
</dbReference>
<evidence type="ECO:0000256" key="9">
    <source>
        <dbReference type="ARBA" id="ARBA00024191"/>
    </source>
</evidence>
<dbReference type="PANTHER" id="PTHR45780:SF2">
    <property type="entry name" value="ETHANOLAMINE-PHOSPHATE CYTIDYLYLTRANSFERASE"/>
    <property type="match status" value="1"/>
</dbReference>